<gene>
    <name evidence="15" type="ORF">SR858_08620</name>
</gene>
<dbReference type="Gene3D" id="2.40.170.20">
    <property type="entry name" value="TonB-dependent receptor, beta-barrel domain"/>
    <property type="match status" value="1"/>
</dbReference>
<feature type="domain" description="TonB-dependent receptor-like beta-barrel" evidence="13">
    <location>
        <begin position="296"/>
        <end position="799"/>
    </location>
</feature>
<dbReference type="PANTHER" id="PTHR47234">
    <property type="match status" value="1"/>
</dbReference>
<feature type="signal peptide" evidence="12">
    <location>
        <begin position="1"/>
        <end position="33"/>
    </location>
</feature>
<evidence type="ECO:0000256" key="11">
    <source>
        <dbReference type="RuleBase" id="RU003357"/>
    </source>
</evidence>
<dbReference type="InterPro" id="IPR036942">
    <property type="entry name" value="Beta-barrel_TonB_sf"/>
</dbReference>
<dbReference type="EMBL" id="CP140152">
    <property type="protein sequence ID" value="WQH06370.1"/>
    <property type="molecule type" value="Genomic_DNA"/>
</dbReference>
<keyword evidence="7 10" id="KW-0472">Membrane</keyword>
<evidence type="ECO:0000313" key="16">
    <source>
        <dbReference type="Proteomes" id="UP001326110"/>
    </source>
</evidence>
<dbReference type="RefSeq" id="WP_019922348.1">
    <property type="nucleotide sequence ID" value="NZ_CP140152.1"/>
</dbReference>
<evidence type="ECO:0000256" key="4">
    <source>
        <dbReference type="ARBA" id="ARBA00022452"/>
    </source>
</evidence>
<keyword evidence="16" id="KW-1185">Reference proteome</keyword>
<dbReference type="InterPro" id="IPR012910">
    <property type="entry name" value="Plug_dom"/>
</dbReference>
<evidence type="ECO:0000256" key="5">
    <source>
        <dbReference type="ARBA" id="ARBA00022692"/>
    </source>
</evidence>
<feature type="chain" id="PRO_5045112685" evidence="12">
    <location>
        <begin position="34"/>
        <end position="841"/>
    </location>
</feature>
<keyword evidence="6 11" id="KW-0798">TonB box</keyword>
<dbReference type="InterPro" id="IPR039426">
    <property type="entry name" value="TonB-dep_rcpt-like"/>
</dbReference>
<dbReference type="Gene3D" id="2.170.130.10">
    <property type="entry name" value="TonB-dependent receptor, plug domain"/>
    <property type="match status" value="1"/>
</dbReference>
<evidence type="ECO:0000256" key="7">
    <source>
        <dbReference type="ARBA" id="ARBA00023136"/>
    </source>
</evidence>
<protein>
    <submittedName>
        <fullName evidence="15">TonB-dependent receptor</fullName>
    </submittedName>
</protein>
<name>A0ABZ0Y2V9_9BURK</name>
<comment type="similarity">
    <text evidence="2 10 11">Belongs to the TonB-dependent receptor family.</text>
</comment>
<evidence type="ECO:0000256" key="2">
    <source>
        <dbReference type="ARBA" id="ARBA00009810"/>
    </source>
</evidence>
<dbReference type="GeneID" id="43164043"/>
<evidence type="ECO:0000313" key="15">
    <source>
        <dbReference type="EMBL" id="WQH06370.1"/>
    </source>
</evidence>
<dbReference type="Pfam" id="PF00593">
    <property type="entry name" value="TonB_dep_Rec_b-barrel"/>
    <property type="match status" value="1"/>
</dbReference>
<dbReference type="SUPFAM" id="SSF56935">
    <property type="entry name" value="Porins"/>
    <property type="match status" value="1"/>
</dbReference>
<dbReference type="PANTHER" id="PTHR47234:SF3">
    <property type="entry name" value="SECRETIN_TONB SHORT N-TERMINAL DOMAIN-CONTAINING PROTEIN"/>
    <property type="match status" value="1"/>
</dbReference>
<evidence type="ECO:0000259" key="14">
    <source>
        <dbReference type="Pfam" id="PF07715"/>
    </source>
</evidence>
<keyword evidence="4 10" id="KW-1134">Transmembrane beta strand</keyword>
<evidence type="ECO:0000259" key="13">
    <source>
        <dbReference type="Pfam" id="PF00593"/>
    </source>
</evidence>
<organism evidence="15 16">
    <name type="scientific">Duganella zoogloeoides</name>
    <dbReference type="NCBI Taxonomy" id="75659"/>
    <lineage>
        <taxon>Bacteria</taxon>
        <taxon>Pseudomonadati</taxon>
        <taxon>Pseudomonadota</taxon>
        <taxon>Betaproteobacteria</taxon>
        <taxon>Burkholderiales</taxon>
        <taxon>Oxalobacteraceae</taxon>
        <taxon>Telluria group</taxon>
        <taxon>Duganella</taxon>
    </lineage>
</organism>
<dbReference type="InterPro" id="IPR000531">
    <property type="entry name" value="Beta-barrel_TonB"/>
</dbReference>
<keyword evidence="8 15" id="KW-0675">Receptor</keyword>
<comment type="subcellular location">
    <subcellularLocation>
        <location evidence="1 10">Cell outer membrane</location>
        <topology evidence="1 10">Multi-pass membrane protein</topology>
    </subcellularLocation>
</comment>
<dbReference type="InterPro" id="IPR037066">
    <property type="entry name" value="Plug_dom_sf"/>
</dbReference>
<evidence type="ECO:0000256" key="1">
    <source>
        <dbReference type="ARBA" id="ARBA00004571"/>
    </source>
</evidence>
<evidence type="ECO:0000256" key="6">
    <source>
        <dbReference type="ARBA" id="ARBA00023077"/>
    </source>
</evidence>
<accession>A0ABZ0Y2V9</accession>
<keyword evidence="5 10" id="KW-0812">Transmembrane</keyword>
<dbReference type="Pfam" id="PF07715">
    <property type="entry name" value="Plug"/>
    <property type="match status" value="1"/>
</dbReference>
<reference evidence="15 16" key="1">
    <citation type="submission" date="2023-11" db="EMBL/GenBank/DDBJ databases">
        <title>MicrobeMod: A computational toolkit for identifying prokaryotic methylation and restriction-modification with nanopore sequencing.</title>
        <authorList>
            <person name="Crits-Christoph A."/>
            <person name="Kang S.C."/>
            <person name="Lee H."/>
            <person name="Ostrov N."/>
        </authorList>
    </citation>
    <scope>NUCLEOTIDE SEQUENCE [LARGE SCALE GENOMIC DNA]</scope>
    <source>
        <strain evidence="15 16">ATCC 25935</strain>
    </source>
</reference>
<dbReference type="PROSITE" id="PS52016">
    <property type="entry name" value="TONB_DEPENDENT_REC_3"/>
    <property type="match status" value="1"/>
</dbReference>
<dbReference type="Proteomes" id="UP001326110">
    <property type="component" value="Chromosome"/>
</dbReference>
<keyword evidence="3 10" id="KW-0813">Transport</keyword>
<sequence>MQQTTYNNKSPRLTALQLALAAAGLLGAGVAIAQSTAAQTSVGQVQDVVVTTGVRGEARTVADSPAPIDVISGEQLIHTGRAELGEALARLLPSFNFGTNQAGVNSVVRPVSNRGLGPAYTLVLVNGKRRHNSALLTNGGGDTSGVNAIDLDTIPLSIIDHIEVLKDSAAAQYGSDAVAGVVNVILKTGNHGGQLGVSYGELKEVDGNPGNAKIEGNAGFRLGEDGFVNIGVAARKRGQSWKNFPSTNLVAYSPASNPKNATWNRDGAHNGDPGIEAYDVGFNLEKPLDKDTTLYAFGTAGTRNTVAGNNFRRPNGLATLAQVYPDGYFAINNMSAFDFQLNAGARGRTAGWNWDLSTGYGKNRARQYSNLTLNPSLGPTSPTSFDNLATYQFEQWTTNEDFTRAFDVGLKKPLQWSWGLEQRFERFSTYAGDRLGYINGGYIFQPGDQEGNPNVGRPAAVGAQAGVALSPDDATRVKRTVLAIYNDIGFYPVEQWFVGAAVRAEHYNDSAGNTASGKLNTRYDFSPVVAIRGTAGSGFRAPSLTQIGYSQTDNRTNINPVTGEVAPSLSKLLRNDSDLARRFGARDLDPEKSVNFGLGLVLKPADNINITLDGYQVKVKDRIVRTGYMFGPAFAPTLRAAGLTGTEWVQYFANAIDTRTRGADLVTDLTSDYGSYGLVRWGAAVNWNRTKVQRINATPSEISALGANTGGSSVWFGYSAGGGIGDLSATPRTKIILSARWFAGDWEVNAQTTRFDSYTWQTTANRAQDYHFGAKWLTDFDVSYAVSKSIKLVLGAANVFDTKPDRNGPGDANSGSSGFTYGPSPFAPSGAYYYGKVAYDF</sequence>
<feature type="domain" description="TonB-dependent receptor plug" evidence="14">
    <location>
        <begin position="61"/>
        <end position="181"/>
    </location>
</feature>
<keyword evidence="9 10" id="KW-0998">Cell outer membrane</keyword>
<proteinExistence type="inferred from homology"/>
<keyword evidence="12" id="KW-0732">Signal</keyword>
<evidence type="ECO:0000256" key="10">
    <source>
        <dbReference type="PROSITE-ProRule" id="PRU01360"/>
    </source>
</evidence>
<evidence type="ECO:0000256" key="3">
    <source>
        <dbReference type="ARBA" id="ARBA00022448"/>
    </source>
</evidence>
<evidence type="ECO:0000256" key="12">
    <source>
        <dbReference type="SAM" id="SignalP"/>
    </source>
</evidence>
<evidence type="ECO:0000256" key="8">
    <source>
        <dbReference type="ARBA" id="ARBA00023170"/>
    </source>
</evidence>
<evidence type="ECO:0000256" key="9">
    <source>
        <dbReference type="ARBA" id="ARBA00023237"/>
    </source>
</evidence>